<dbReference type="PROSITE" id="PS51269">
    <property type="entry name" value="COMM"/>
    <property type="match status" value="1"/>
</dbReference>
<feature type="transmembrane region" description="Helical" evidence="5">
    <location>
        <begin position="666"/>
        <end position="685"/>
    </location>
</feature>
<sequence>MKFRFCGDLDCPDWVLAEISILSKMTSIKMKLLCVQVIKDMLSEGIDYEKVYKITQDAKFEIGDVKASIAALTFILSSAAKYNCDGETVSNELQQLGLPKEHATSLCKSYSDSSDRLQAHLRTTSLRLSHLEKTEWRVDYILSSSELKEVNEPCVQMKLHVRNPDSGTTTPVSFTVDMDKFRILLNELRQAEKMMDNFTNHGYPRMSESCEENGQIDVLSQNYQIDESQNHTGKSSSESTRDLDENSSQDGDVRLFEGEKTGSSEIKRDHDENSSQERDVKLFKEEKTGSSEITRDHDENENSGKDISTFDCVEDKKTNARKKNERSLWFLLKRDKIYRKKYILTVAYILSFLTLGWVEGQFGPTFPDILLISRTSLEKGSLFFTMGTLGYLIGSLIMGVVFDKKILDRNLLMFLATMGYGVIIAIVPWCSLFEAMAFIHVMKGAFGGGLDTCGNAGLVVIWGSEGDSFFSALHFAFAFGGILSPLASAPYLMSFGDEVNNTFIDGNNSMMNFTNNNNNTWLNETKSNMSNLTVVTQNEQTSQIYIPYTMTTVLCVLTSLPFLVFKFMSLQKKIERQKGNPEEETTSKSESRLRIVGFINMVVYISVYVAVENTFAGFLTTFVVKELNWTNSQGSYITSGHWALFATGRFLGIFLVRFFSPAKMIFTYNMMMLISLLGFLLTSLHGVVVGVWAFTLLTGFSMSVVFPTVFMWTEQRFLRVTGKIASIFLVAASVGFMVNPLFLGMLMETFSPMWFSYLLFGETFLLMSLFFTGLCISRKISSIKPVQTEQEISILNEKGE</sequence>
<feature type="transmembrane region" description="Helical" evidence="5">
    <location>
        <begin position="639"/>
        <end position="659"/>
    </location>
</feature>
<feature type="compositionally biased region" description="Polar residues" evidence="4">
    <location>
        <begin position="227"/>
        <end position="238"/>
    </location>
</feature>
<feature type="transmembrane region" description="Helical" evidence="5">
    <location>
        <begin position="382"/>
        <end position="402"/>
    </location>
</feature>
<accession>A0A8W8P309</accession>
<dbReference type="InterPro" id="IPR017920">
    <property type="entry name" value="COMM"/>
</dbReference>
<feature type="transmembrane region" description="Helical" evidence="5">
    <location>
        <begin position="414"/>
        <end position="439"/>
    </location>
</feature>
<dbReference type="CDD" id="cd04752">
    <property type="entry name" value="Commd4"/>
    <property type="match status" value="1"/>
</dbReference>
<feature type="region of interest" description="Disordered" evidence="4">
    <location>
        <begin position="227"/>
        <end position="307"/>
    </location>
</feature>
<evidence type="ECO:0000259" key="6">
    <source>
        <dbReference type="PROSITE" id="PS51269"/>
    </source>
</evidence>
<feature type="transmembrane region" description="Helical" evidence="5">
    <location>
        <begin position="754"/>
        <end position="776"/>
    </location>
</feature>
<feature type="transmembrane region" description="Helical" evidence="5">
    <location>
        <begin position="445"/>
        <end position="463"/>
    </location>
</feature>
<evidence type="ECO:0000256" key="2">
    <source>
        <dbReference type="ARBA" id="ARBA00022989"/>
    </source>
</evidence>
<keyword evidence="8" id="KW-1185">Reference proteome</keyword>
<evidence type="ECO:0000256" key="4">
    <source>
        <dbReference type="SAM" id="MobiDB-lite"/>
    </source>
</evidence>
<evidence type="ECO:0000313" key="7">
    <source>
        <dbReference type="EnsemblMetazoa" id="G9368.2:cds"/>
    </source>
</evidence>
<evidence type="ECO:0000256" key="1">
    <source>
        <dbReference type="ARBA" id="ARBA00022692"/>
    </source>
</evidence>
<feature type="transmembrane region" description="Helical" evidence="5">
    <location>
        <begin position="545"/>
        <end position="568"/>
    </location>
</feature>
<dbReference type="Pfam" id="PF07258">
    <property type="entry name" value="COMM_domain"/>
    <property type="match status" value="1"/>
</dbReference>
<dbReference type="PANTHER" id="PTHR23121">
    <property type="entry name" value="SODIUM-DEPENDENT GLUCOSE TRANSPORTER 1"/>
    <property type="match status" value="1"/>
</dbReference>
<evidence type="ECO:0000256" key="5">
    <source>
        <dbReference type="SAM" id="Phobius"/>
    </source>
</evidence>
<feature type="transmembrane region" description="Helical" evidence="5">
    <location>
        <begin position="595"/>
        <end position="619"/>
    </location>
</feature>
<feature type="transmembrane region" description="Helical" evidence="5">
    <location>
        <begin position="724"/>
        <end position="742"/>
    </location>
</feature>
<feature type="transmembrane region" description="Helical" evidence="5">
    <location>
        <begin position="342"/>
        <end position="362"/>
    </location>
</feature>
<dbReference type="EnsemblMetazoa" id="G9368.2">
    <property type="protein sequence ID" value="G9368.2:cds"/>
    <property type="gene ID" value="G9368"/>
</dbReference>
<keyword evidence="3 5" id="KW-0472">Membrane</keyword>
<feature type="compositionally biased region" description="Basic and acidic residues" evidence="4">
    <location>
        <begin position="251"/>
        <end position="304"/>
    </location>
</feature>
<dbReference type="Pfam" id="PF21672">
    <property type="entry name" value="COMM_HN"/>
    <property type="match status" value="1"/>
</dbReference>
<dbReference type="AlphaFoldDB" id="A0A8W8P309"/>
<dbReference type="InterPro" id="IPR036259">
    <property type="entry name" value="MFS_trans_sf"/>
</dbReference>
<keyword evidence="1 5" id="KW-0812">Transmembrane</keyword>
<evidence type="ECO:0000256" key="3">
    <source>
        <dbReference type="ARBA" id="ARBA00023136"/>
    </source>
</evidence>
<dbReference type="PANTHER" id="PTHR23121:SF9">
    <property type="entry name" value="SODIUM-DEPENDENT GLUCOSE TRANSPORTER 1"/>
    <property type="match status" value="1"/>
</dbReference>
<feature type="transmembrane region" description="Helical" evidence="5">
    <location>
        <begin position="475"/>
        <end position="493"/>
    </location>
</feature>
<dbReference type="InterPro" id="IPR037356">
    <property type="entry name" value="COMMD4"/>
</dbReference>
<evidence type="ECO:0000313" key="8">
    <source>
        <dbReference type="Proteomes" id="UP000005408"/>
    </source>
</evidence>
<protein>
    <recommendedName>
        <fullName evidence="6">COMM domain-containing protein</fullName>
    </recommendedName>
</protein>
<feature type="domain" description="COMM" evidence="6">
    <location>
        <begin position="130"/>
        <end position="199"/>
    </location>
</feature>
<dbReference type="Proteomes" id="UP000005408">
    <property type="component" value="Unassembled WGS sequence"/>
</dbReference>
<name>A0A8W8P309_MAGGI</name>
<reference evidence="7" key="1">
    <citation type="submission" date="2022-08" db="UniProtKB">
        <authorList>
            <consortium name="EnsemblMetazoa"/>
        </authorList>
    </citation>
    <scope>IDENTIFICATION</scope>
    <source>
        <strain evidence="7">05x7-T-G4-1.051#20</strain>
    </source>
</reference>
<keyword evidence="2 5" id="KW-1133">Transmembrane helix</keyword>
<proteinExistence type="predicted"/>
<dbReference type="SUPFAM" id="SSF103473">
    <property type="entry name" value="MFS general substrate transporter"/>
    <property type="match status" value="1"/>
</dbReference>
<dbReference type="Gene3D" id="1.20.1250.20">
    <property type="entry name" value="MFS general substrate transporter like domains"/>
    <property type="match status" value="2"/>
</dbReference>
<feature type="transmembrane region" description="Helical" evidence="5">
    <location>
        <begin position="691"/>
        <end position="712"/>
    </location>
</feature>
<organism evidence="7 8">
    <name type="scientific">Magallana gigas</name>
    <name type="common">Pacific oyster</name>
    <name type="synonym">Crassostrea gigas</name>
    <dbReference type="NCBI Taxonomy" id="29159"/>
    <lineage>
        <taxon>Eukaryota</taxon>
        <taxon>Metazoa</taxon>
        <taxon>Spiralia</taxon>
        <taxon>Lophotrochozoa</taxon>
        <taxon>Mollusca</taxon>
        <taxon>Bivalvia</taxon>
        <taxon>Autobranchia</taxon>
        <taxon>Pteriomorphia</taxon>
        <taxon>Ostreida</taxon>
        <taxon>Ostreoidea</taxon>
        <taxon>Ostreidae</taxon>
        <taxon>Magallana</taxon>
    </lineage>
</organism>